<keyword evidence="6" id="KW-1185">Reference proteome</keyword>
<dbReference type="InterPro" id="IPR051158">
    <property type="entry name" value="Metallophosphoesterase_sf"/>
</dbReference>
<evidence type="ECO:0000256" key="3">
    <source>
        <dbReference type="SAM" id="Phobius"/>
    </source>
</evidence>
<keyword evidence="2" id="KW-0378">Hydrolase</keyword>
<protein>
    <recommendedName>
        <fullName evidence="4">Calcineurin-like phosphoesterase domain-containing protein</fullName>
    </recommendedName>
</protein>
<name>A0ABQ3HWK7_9SPHI</name>
<feature type="domain" description="Calcineurin-like phosphoesterase" evidence="4">
    <location>
        <begin position="61"/>
        <end position="241"/>
    </location>
</feature>
<dbReference type="Proteomes" id="UP000620550">
    <property type="component" value="Unassembled WGS sequence"/>
</dbReference>
<keyword evidence="3" id="KW-1133">Transmembrane helix</keyword>
<evidence type="ECO:0000313" key="5">
    <source>
        <dbReference type="EMBL" id="GHE33271.1"/>
    </source>
</evidence>
<gene>
    <name evidence="5" type="ORF">GCM10017764_15450</name>
</gene>
<reference evidence="6" key="1">
    <citation type="journal article" date="2019" name="Int. J. Syst. Evol. Microbiol.">
        <title>The Global Catalogue of Microorganisms (GCM) 10K type strain sequencing project: providing services to taxonomists for standard genome sequencing and annotation.</title>
        <authorList>
            <consortium name="The Broad Institute Genomics Platform"/>
            <consortium name="The Broad Institute Genome Sequencing Center for Infectious Disease"/>
            <person name="Wu L."/>
            <person name="Ma J."/>
        </authorList>
    </citation>
    <scope>NUCLEOTIDE SEQUENCE [LARGE SCALE GENOMIC DNA]</scope>
    <source>
        <strain evidence="6">CGMCC 1.12966</strain>
    </source>
</reference>
<dbReference type="SUPFAM" id="SSF56300">
    <property type="entry name" value="Metallo-dependent phosphatases"/>
    <property type="match status" value="1"/>
</dbReference>
<dbReference type="PANTHER" id="PTHR31302:SF31">
    <property type="entry name" value="PHOSPHODIESTERASE YAEI"/>
    <property type="match status" value="1"/>
</dbReference>
<keyword evidence="1" id="KW-0479">Metal-binding</keyword>
<dbReference type="Gene3D" id="3.60.21.10">
    <property type="match status" value="1"/>
</dbReference>
<evidence type="ECO:0000256" key="2">
    <source>
        <dbReference type="ARBA" id="ARBA00022801"/>
    </source>
</evidence>
<proteinExistence type="predicted"/>
<dbReference type="InterPro" id="IPR004843">
    <property type="entry name" value="Calcineurin-like_PHP"/>
</dbReference>
<sequence length="305" mass="34710">MYRLLTGFGERSIVVAALVLIVAALVLISMLFGITRGKYHYKVRKETLYFSDLPADFDGFTITQLSDIHAGSLGSKRAVQQGITLANQQRSDLLLFTGDLVNHTAAEMEPWKDVFSQLKAPYGKYAILGNHDYGDYMQWESHAAKAFNLHQLEQVHAEMGFSLLRNKAVQLVKDNARITLIGVENWGKGGFQRYGDLQKATENIADDSFRILMSHDPSHWEEQVLPYRSPVQLTLSGHTHGMQFGIDLGFFKWSPIQYFYKEWAGLYQRHGKYLYVNRGFGFHGLQGRIGIWPEITVLTLKRSES</sequence>
<comment type="caution">
    <text evidence="5">The sequence shown here is derived from an EMBL/GenBank/DDBJ whole genome shotgun (WGS) entry which is preliminary data.</text>
</comment>
<evidence type="ECO:0000256" key="1">
    <source>
        <dbReference type="ARBA" id="ARBA00022723"/>
    </source>
</evidence>
<accession>A0ABQ3HWK7</accession>
<dbReference type="Pfam" id="PF00149">
    <property type="entry name" value="Metallophos"/>
    <property type="match status" value="1"/>
</dbReference>
<organism evidence="5 6">
    <name type="scientific">Sphingobacterium griseoflavum</name>
    <dbReference type="NCBI Taxonomy" id="1474952"/>
    <lineage>
        <taxon>Bacteria</taxon>
        <taxon>Pseudomonadati</taxon>
        <taxon>Bacteroidota</taxon>
        <taxon>Sphingobacteriia</taxon>
        <taxon>Sphingobacteriales</taxon>
        <taxon>Sphingobacteriaceae</taxon>
        <taxon>Sphingobacterium</taxon>
    </lineage>
</organism>
<dbReference type="InterPro" id="IPR029052">
    <property type="entry name" value="Metallo-depent_PP-like"/>
</dbReference>
<dbReference type="PANTHER" id="PTHR31302">
    <property type="entry name" value="TRANSMEMBRANE PROTEIN WITH METALLOPHOSPHOESTERASE DOMAIN-RELATED"/>
    <property type="match status" value="1"/>
</dbReference>
<keyword evidence="3" id="KW-0472">Membrane</keyword>
<evidence type="ECO:0000313" key="6">
    <source>
        <dbReference type="Proteomes" id="UP000620550"/>
    </source>
</evidence>
<dbReference type="CDD" id="cd07385">
    <property type="entry name" value="MPP_YkuE_C"/>
    <property type="match status" value="1"/>
</dbReference>
<dbReference type="EMBL" id="BNAF01000005">
    <property type="protein sequence ID" value="GHE33271.1"/>
    <property type="molecule type" value="Genomic_DNA"/>
</dbReference>
<feature type="transmembrane region" description="Helical" evidence="3">
    <location>
        <begin position="12"/>
        <end position="35"/>
    </location>
</feature>
<keyword evidence="3" id="KW-0812">Transmembrane</keyword>
<evidence type="ECO:0000259" key="4">
    <source>
        <dbReference type="Pfam" id="PF00149"/>
    </source>
</evidence>